<gene>
    <name evidence="3" type="ORF">OLEAN_C00150</name>
</gene>
<feature type="modified residue" description="4-aspartylphosphate" evidence="1">
    <location>
        <position position="62"/>
    </location>
</feature>
<dbReference type="SMART" id="SM00028">
    <property type="entry name" value="TPR"/>
    <property type="match status" value="4"/>
</dbReference>
<dbReference type="AlphaFoldDB" id="R4YJ85"/>
<evidence type="ECO:0000313" key="4">
    <source>
        <dbReference type="Proteomes" id="UP000032749"/>
    </source>
</evidence>
<dbReference type="OrthoDB" id="7298659at2"/>
<keyword evidence="4" id="KW-1185">Reference proteome</keyword>
<dbReference type="EMBL" id="FO203512">
    <property type="protein sequence ID" value="CCK74191.1"/>
    <property type="molecule type" value="Genomic_DNA"/>
</dbReference>
<dbReference type="Pfam" id="PF13432">
    <property type="entry name" value="TPR_16"/>
    <property type="match status" value="2"/>
</dbReference>
<dbReference type="PANTHER" id="PTHR43228">
    <property type="entry name" value="TWO-COMPONENT RESPONSE REGULATOR"/>
    <property type="match status" value="1"/>
</dbReference>
<accession>R4YJ85</accession>
<reference evidence="3 4" key="1">
    <citation type="journal article" date="2013" name="Nat. Commun.">
        <title>Genome sequence and functional genomic analysis of the oil-degrading bacterium Oleispira antarctica.</title>
        <authorList>
            <person name="Kube M."/>
            <person name="Chernikova T.N."/>
            <person name="Al-Ramahi Y."/>
            <person name="Beloqui A."/>
            <person name="Lopez-Cortez N."/>
            <person name="Guazzaroni M.E."/>
            <person name="Heipieper H.J."/>
            <person name="Klages S."/>
            <person name="Kotsyurbenko O.R."/>
            <person name="Langer I."/>
            <person name="Nechitaylo T.Y."/>
            <person name="Lunsdorf H."/>
            <person name="Fernandez M."/>
            <person name="Juarez S."/>
            <person name="Ciordia S."/>
            <person name="Singer A."/>
            <person name="Kagan O."/>
            <person name="Egorova O."/>
            <person name="Petit P.A."/>
            <person name="Stogios P."/>
            <person name="Kim Y."/>
            <person name="Tchigvintsev A."/>
            <person name="Flick R."/>
            <person name="Denaro R."/>
            <person name="Genovese M."/>
            <person name="Albar J.P."/>
            <person name="Reva O.N."/>
            <person name="Martinez-Gomariz M."/>
            <person name="Tran H."/>
            <person name="Ferrer M."/>
            <person name="Savchenko A."/>
            <person name="Yakunin A.F."/>
            <person name="Yakimov M.M."/>
            <person name="Golyshina O.V."/>
            <person name="Reinhardt R."/>
            <person name="Golyshin P.N."/>
        </authorList>
    </citation>
    <scope>NUCLEOTIDE SEQUENCE [LARGE SCALE GENOMIC DNA]</scope>
</reference>
<dbReference type="HOGENOM" id="CLU_035496_1_0_6"/>
<dbReference type="InterPro" id="IPR011006">
    <property type="entry name" value="CheY-like_superfamily"/>
</dbReference>
<evidence type="ECO:0000256" key="1">
    <source>
        <dbReference type="PROSITE-ProRule" id="PRU00169"/>
    </source>
</evidence>
<keyword evidence="1" id="KW-0597">Phosphoprotein</keyword>
<dbReference type="InterPro" id="IPR019734">
    <property type="entry name" value="TPR_rpt"/>
</dbReference>
<dbReference type="GO" id="GO:0000160">
    <property type="term" value="P:phosphorelay signal transduction system"/>
    <property type="evidence" value="ECO:0007669"/>
    <property type="project" value="InterPro"/>
</dbReference>
<evidence type="ECO:0000313" key="3">
    <source>
        <dbReference type="EMBL" id="CCK74191.1"/>
    </source>
</evidence>
<dbReference type="Gene3D" id="1.25.40.10">
    <property type="entry name" value="Tetratricopeptide repeat domain"/>
    <property type="match status" value="1"/>
</dbReference>
<dbReference type="KEGG" id="oai:OLEAN_C00150"/>
<dbReference type="SMART" id="SM00448">
    <property type="entry name" value="REC"/>
    <property type="match status" value="1"/>
</dbReference>
<dbReference type="SUPFAM" id="SSF48452">
    <property type="entry name" value="TPR-like"/>
    <property type="match status" value="1"/>
</dbReference>
<dbReference type="InterPro" id="IPR011990">
    <property type="entry name" value="TPR-like_helical_dom_sf"/>
</dbReference>
<name>R4YJ85_OLEAN</name>
<dbReference type="Gene3D" id="3.40.50.2300">
    <property type="match status" value="1"/>
</dbReference>
<dbReference type="SUPFAM" id="SSF52172">
    <property type="entry name" value="CheY-like"/>
    <property type="match status" value="1"/>
</dbReference>
<dbReference type="PANTHER" id="PTHR43228:SF1">
    <property type="entry name" value="TWO-COMPONENT RESPONSE REGULATOR ARR22"/>
    <property type="match status" value="1"/>
</dbReference>
<feature type="domain" description="Response regulatory" evidence="2">
    <location>
        <begin position="12"/>
        <end position="131"/>
    </location>
</feature>
<dbReference type="InterPro" id="IPR052048">
    <property type="entry name" value="ST_Response_Regulator"/>
</dbReference>
<dbReference type="PROSITE" id="PS50110">
    <property type="entry name" value="RESPONSE_REGULATORY"/>
    <property type="match status" value="1"/>
</dbReference>
<dbReference type="Pfam" id="PF00072">
    <property type="entry name" value="Response_reg"/>
    <property type="match status" value="1"/>
</dbReference>
<dbReference type="InterPro" id="IPR001789">
    <property type="entry name" value="Sig_transdc_resp-reg_receiver"/>
</dbReference>
<proteinExistence type="predicted"/>
<dbReference type="STRING" id="698738.OLEAN_C00150"/>
<dbReference type="Proteomes" id="UP000032749">
    <property type="component" value="Chromosome"/>
</dbReference>
<protein>
    <submittedName>
        <fullName evidence="3">Response regulator receiver protein</fullName>
    </submittedName>
</protein>
<evidence type="ECO:0000259" key="2">
    <source>
        <dbReference type="PROSITE" id="PS50110"/>
    </source>
</evidence>
<organism evidence="3 4">
    <name type="scientific">Oleispira antarctica RB-8</name>
    <dbReference type="NCBI Taxonomy" id="698738"/>
    <lineage>
        <taxon>Bacteria</taxon>
        <taxon>Pseudomonadati</taxon>
        <taxon>Pseudomonadota</taxon>
        <taxon>Gammaproteobacteria</taxon>
        <taxon>Oceanospirillales</taxon>
        <taxon>Oceanospirillaceae</taxon>
        <taxon>Oleispira</taxon>
    </lineage>
</organism>
<sequence length="545" mass="62047">MINLEKALAGRRILIVDDLVEARSSLKKMATILGGDNIDVATDGIEAMSLIHEHEYDIVLSDYNLGRTKDGQQILEEARFTQRLRATSLFIVITGENAIDMVMGALEYDPDGYITKPYTLNMLKERLIRIITIKEELRKVNKAIDLQKYDLAIKYCLEVLDSNPRLRLPASRILGQLLMRQKRFQQALKIYSQLLNERSVSWAKLGQAICIFKLGDPNSALALLNRALVDHPLYVQCYDWIAKILLTLDKPLEAQAALEKAIVISPKAVLRQMELGRIAYENGDMVTAEPAFKYSVRLGRFSCHKSAKNYLQFVRSAQALLINPKERQTQNKANEAFRALTELKQDFSDDKDSLFEASIVESKTHLKMENLDEAKRSANDAEDMLAKLECPKIDYKLQMTETFIETDQSVKAQKMIDELKSAELSDKQIIMLNRLDNDLNGEALKRHSTSLNDQGVSHYEKGELEEAIIAFDQATHYEQAGISVLLNSIQAKISLMERDSPDKKILKNVRSLLIRIGEIAKDDERFARYSRLRKTYDRLCRAAAK</sequence>